<organism evidence="3 4">
    <name type="scientific">Algoriphagus sediminis</name>
    <dbReference type="NCBI Taxonomy" id="3057113"/>
    <lineage>
        <taxon>Bacteria</taxon>
        <taxon>Pseudomonadati</taxon>
        <taxon>Bacteroidota</taxon>
        <taxon>Cytophagia</taxon>
        <taxon>Cytophagales</taxon>
        <taxon>Cyclobacteriaceae</taxon>
        <taxon>Algoriphagus</taxon>
    </lineage>
</organism>
<gene>
    <name evidence="3" type="ORF">QVH07_08620</name>
</gene>
<proteinExistence type="predicted"/>
<dbReference type="Proteomes" id="UP001171916">
    <property type="component" value="Unassembled WGS sequence"/>
</dbReference>
<dbReference type="GO" id="GO:0004867">
    <property type="term" value="F:serine-type endopeptidase inhibitor activity"/>
    <property type="evidence" value="ECO:0007669"/>
    <property type="project" value="UniProtKB-KW"/>
</dbReference>
<dbReference type="EMBL" id="JAUEPH010000003">
    <property type="protein sequence ID" value="MDN3204210.1"/>
    <property type="molecule type" value="Genomic_DNA"/>
</dbReference>
<comment type="caution">
    <text evidence="3">The sequence shown here is derived from an EMBL/GenBank/DDBJ whole genome shotgun (WGS) entry which is preliminary data.</text>
</comment>
<feature type="domain" description="Kazal-like" evidence="2">
    <location>
        <begin position="22"/>
        <end position="74"/>
    </location>
</feature>
<accession>A0ABT7YCT4</accession>
<dbReference type="PROSITE" id="PS51465">
    <property type="entry name" value="KAZAL_2"/>
    <property type="match status" value="1"/>
</dbReference>
<dbReference type="Pfam" id="PF00050">
    <property type="entry name" value="Kazal_1"/>
    <property type="match status" value="1"/>
</dbReference>
<dbReference type="RefSeq" id="WP_289999761.1">
    <property type="nucleotide sequence ID" value="NZ_JAUEPH010000003.1"/>
</dbReference>
<evidence type="ECO:0000313" key="4">
    <source>
        <dbReference type="Proteomes" id="UP001171916"/>
    </source>
</evidence>
<keyword evidence="3" id="KW-0722">Serine protease inhibitor</keyword>
<evidence type="ECO:0000256" key="1">
    <source>
        <dbReference type="SAM" id="SignalP"/>
    </source>
</evidence>
<dbReference type="Gene3D" id="3.30.60.30">
    <property type="match status" value="1"/>
</dbReference>
<keyword evidence="1" id="KW-0732">Signal</keyword>
<keyword evidence="3" id="KW-0646">Protease inhibitor</keyword>
<sequence>MKKAIPAYFLLIFISAFQCGEENPPENCIDPEKIQQGACTLEYEPVCGCNGVTYSNSCHADQSGVISYSTGECS</sequence>
<feature type="chain" id="PRO_5047256740" evidence="1">
    <location>
        <begin position="19"/>
        <end position="74"/>
    </location>
</feature>
<dbReference type="InterPro" id="IPR002350">
    <property type="entry name" value="Kazal_dom"/>
</dbReference>
<evidence type="ECO:0000259" key="2">
    <source>
        <dbReference type="PROSITE" id="PS51465"/>
    </source>
</evidence>
<reference evidence="3" key="1">
    <citation type="submission" date="2023-06" db="EMBL/GenBank/DDBJ databases">
        <title>Robiginitalea aurantiacus sp. nov. and Algoriphagus sediminis sp. nov., isolated from coastal sediment.</title>
        <authorList>
            <person name="Zhou Z.Y."/>
            <person name="An J."/>
            <person name="Jia Y.W."/>
            <person name="Du Z.J."/>
        </authorList>
    </citation>
    <scope>NUCLEOTIDE SEQUENCE</scope>
    <source>
        <strain evidence="3">C2-7</strain>
    </source>
</reference>
<dbReference type="SUPFAM" id="SSF100895">
    <property type="entry name" value="Kazal-type serine protease inhibitors"/>
    <property type="match status" value="1"/>
</dbReference>
<feature type="signal peptide" evidence="1">
    <location>
        <begin position="1"/>
        <end position="18"/>
    </location>
</feature>
<dbReference type="InterPro" id="IPR036058">
    <property type="entry name" value="Kazal_dom_sf"/>
</dbReference>
<keyword evidence="4" id="KW-1185">Reference proteome</keyword>
<dbReference type="CDD" id="cd00104">
    <property type="entry name" value="KAZAL_FS"/>
    <property type="match status" value="1"/>
</dbReference>
<protein>
    <submittedName>
        <fullName evidence="3">Kazal-type serine protease inhibitor domain-containing protein</fullName>
    </submittedName>
</protein>
<name>A0ABT7YCT4_9BACT</name>
<evidence type="ECO:0000313" key="3">
    <source>
        <dbReference type="EMBL" id="MDN3204210.1"/>
    </source>
</evidence>